<keyword evidence="3" id="KW-1185">Reference proteome</keyword>
<evidence type="ECO:0000313" key="3">
    <source>
        <dbReference type="Proteomes" id="UP001642540"/>
    </source>
</evidence>
<name>A0ABP1S1J0_9HEXA</name>
<dbReference type="Proteomes" id="UP001642540">
    <property type="component" value="Unassembled WGS sequence"/>
</dbReference>
<evidence type="ECO:0000313" key="2">
    <source>
        <dbReference type="EMBL" id="CAL8141437.1"/>
    </source>
</evidence>
<accession>A0ABP1S1J0</accession>
<dbReference type="Pfam" id="PF00650">
    <property type="entry name" value="CRAL_TRIO"/>
    <property type="match status" value="1"/>
</dbReference>
<dbReference type="PANTHER" id="PTHR23324:SF83">
    <property type="entry name" value="SEC14-LIKE PROTEIN 2"/>
    <property type="match status" value="1"/>
</dbReference>
<dbReference type="SMART" id="SM00516">
    <property type="entry name" value="SEC14"/>
    <property type="match status" value="1"/>
</dbReference>
<dbReference type="InterPro" id="IPR051064">
    <property type="entry name" value="SEC14/CRAL-TRIO_domain"/>
</dbReference>
<dbReference type="CDD" id="cd00170">
    <property type="entry name" value="SEC14"/>
    <property type="match status" value="1"/>
</dbReference>
<dbReference type="PANTHER" id="PTHR23324">
    <property type="entry name" value="SEC14 RELATED PROTEIN"/>
    <property type="match status" value="1"/>
</dbReference>
<dbReference type="InterPro" id="IPR001251">
    <property type="entry name" value="CRAL-TRIO_dom"/>
</dbReference>
<dbReference type="InterPro" id="IPR036865">
    <property type="entry name" value="CRAL-TRIO_dom_sf"/>
</dbReference>
<dbReference type="InterPro" id="IPR036273">
    <property type="entry name" value="CRAL/TRIO_N_dom_sf"/>
</dbReference>
<dbReference type="Gene3D" id="3.40.525.10">
    <property type="entry name" value="CRAL-TRIO lipid binding domain"/>
    <property type="match status" value="1"/>
</dbReference>
<dbReference type="InterPro" id="IPR011074">
    <property type="entry name" value="CRAL/TRIO_N_dom"/>
</dbReference>
<dbReference type="SUPFAM" id="SSF46938">
    <property type="entry name" value="CRAL/TRIO N-terminal domain"/>
    <property type="match status" value="1"/>
</dbReference>
<dbReference type="SUPFAM" id="SSF52087">
    <property type="entry name" value="CRAL/TRIO domain"/>
    <property type="match status" value="1"/>
</dbReference>
<gene>
    <name evidence="2" type="ORF">ODALV1_LOCUS28715</name>
</gene>
<proteinExistence type="predicted"/>
<evidence type="ECO:0000259" key="1">
    <source>
        <dbReference type="PROSITE" id="PS50191"/>
    </source>
</evidence>
<reference evidence="2 3" key="1">
    <citation type="submission" date="2024-08" db="EMBL/GenBank/DDBJ databases">
        <authorList>
            <person name="Cucini C."/>
            <person name="Frati F."/>
        </authorList>
    </citation>
    <scope>NUCLEOTIDE SEQUENCE [LARGE SCALE GENOMIC DNA]</scope>
</reference>
<dbReference type="EMBL" id="CAXLJM020000146">
    <property type="protein sequence ID" value="CAL8141437.1"/>
    <property type="molecule type" value="Genomic_DNA"/>
</dbReference>
<dbReference type="SMART" id="SM01100">
    <property type="entry name" value="CRAL_TRIO_N"/>
    <property type="match status" value="1"/>
</dbReference>
<organism evidence="2 3">
    <name type="scientific">Orchesella dallaii</name>
    <dbReference type="NCBI Taxonomy" id="48710"/>
    <lineage>
        <taxon>Eukaryota</taxon>
        <taxon>Metazoa</taxon>
        <taxon>Ecdysozoa</taxon>
        <taxon>Arthropoda</taxon>
        <taxon>Hexapoda</taxon>
        <taxon>Collembola</taxon>
        <taxon>Entomobryomorpha</taxon>
        <taxon>Entomobryoidea</taxon>
        <taxon>Orchesellidae</taxon>
        <taxon>Orchesellinae</taxon>
        <taxon>Orchesella</taxon>
    </lineage>
</organism>
<feature type="domain" description="CRAL-TRIO" evidence="1">
    <location>
        <begin position="85"/>
        <end position="262"/>
    </location>
</feature>
<dbReference type="PRINTS" id="PR00180">
    <property type="entry name" value="CRETINALDHBP"/>
</dbReference>
<dbReference type="PROSITE" id="PS50191">
    <property type="entry name" value="CRAL_TRIO"/>
    <property type="match status" value="1"/>
</dbReference>
<protein>
    <recommendedName>
        <fullName evidence="1">CRAL-TRIO domain-containing protein</fullName>
    </recommendedName>
</protein>
<dbReference type="Pfam" id="PF03765">
    <property type="entry name" value="CRAL_TRIO_N"/>
    <property type="match status" value="1"/>
</dbReference>
<comment type="caution">
    <text evidence="2">The sequence shown here is derived from an EMBL/GenBank/DDBJ whole genome shotgun (WGS) entry which is preliminary data.</text>
</comment>
<sequence>MTNDFITSSPYPTETYTHVEKQRLEEFREKLLDLVLSNEQQEDAFLIRWLRARNLDIERAYDMLTKSLEWRKEHKVDGILEREDVPEEIKRKTPFAYCGLDKQGYPVLILPIGRQDGRSLLEEHGIDQCFRYNTINCEKVAKMLRDVSEQQGRKVTQIVEIIDLAGYSYRQLTSKQCRDFMVKMQICVDSNYPELLHYCMVINAPKIFHILFSVLKPFIPKQTLEKVDIFGPEPEKWKRVVQERFLLETIPPHWGGTRLGSDAYCSQNDIWVQGPVPINFFIQSRLPPVDYKQGCIIS</sequence>